<dbReference type="AlphaFoldDB" id="A0A6M1RNQ1"/>
<protein>
    <submittedName>
        <fullName evidence="9">Sugar transferase</fullName>
    </submittedName>
</protein>
<dbReference type="NCBIfam" id="TIGR03025">
    <property type="entry name" value="EPS_sugtrans"/>
    <property type="match status" value="1"/>
</dbReference>
<evidence type="ECO:0000313" key="9">
    <source>
        <dbReference type="EMBL" id="NGO38325.1"/>
    </source>
</evidence>
<feature type="transmembrane region" description="Helical" evidence="7">
    <location>
        <begin position="86"/>
        <end position="106"/>
    </location>
</feature>
<feature type="transmembrane region" description="Helical" evidence="7">
    <location>
        <begin position="52"/>
        <end position="74"/>
    </location>
</feature>
<keyword evidence="6 7" id="KW-0472">Membrane</keyword>
<dbReference type="GO" id="GO:0016780">
    <property type="term" value="F:phosphotransferase activity, for other substituted phosphate groups"/>
    <property type="evidence" value="ECO:0007669"/>
    <property type="project" value="TreeGrafter"/>
</dbReference>
<keyword evidence="10" id="KW-1185">Reference proteome</keyword>
<evidence type="ECO:0000256" key="1">
    <source>
        <dbReference type="ARBA" id="ARBA00004141"/>
    </source>
</evidence>
<evidence type="ECO:0000256" key="6">
    <source>
        <dbReference type="ARBA" id="ARBA00023136"/>
    </source>
</evidence>
<gene>
    <name evidence="9" type="ORF">G4L39_02795</name>
</gene>
<evidence type="ECO:0000313" key="10">
    <source>
        <dbReference type="Proteomes" id="UP000477311"/>
    </source>
</evidence>
<comment type="caution">
    <text evidence="9">The sequence shown here is derived from an EMBL/GenBank/DDBJ whole genome shotgun (WGS) entry which is preliminary data.</text>
</comment>
<keyword evidence="3 9" id="KW-0808">Transferase</keyword>
<accession>A0A6M1RNQ1</accession>
<name>A0A6M1RNQ1_9BACT</name>
<dbReference type="EMBL" id="JAAKYA010000014">
    <property type="protein sequence ID" value="NGO38325.1"/>
    <property type="molecule type" value="Genomic_DNA"/>
</dbReference>
<evidence type="ECO:0000256" key="4">
    <source>
        <dbReference type="ARBA" id="ARBA00022692"/>
    </source>
</evidence>
<comment type="similarity">
    <text evidence="2">Belongs to the bacterial sugar transferase family.</text>
</comment>
<comment type="subcellular location">
    <subcellularLocation>
        <location evidence="1">Membrane</location>
        <topology evidence="1">Multi-pass membrane protein</topology>
    </subcellularLocation>
</comment>
<dbReference type="InterPro" id="IPR017475">
    <property type="entry name" value="EPS_sugar_tfrase"/>
</dbReference>
<proteinExistence type="inferred from homology"/>
<dbReference type="Pfam" id="PF13727">
    <property type="entry name" value="CoA_binding_3"/>
    <property type="match status" value="1"/>
</dbReference>
<dbReference type="PANTHER" id="PTHR30576">
    <property type="entry name" value="COLANIC BIOSYNTHESIS UDP-GLUCOSE LIPID CARRIER TRANSFERASE"/>
    <property type="match status" value="1"/>
</dbReference>
<evidence type="ECO:0000256" key="5">
    <source>
        <dbReference type="ARBA" id="ARBA00022989"/>
    </source>
</evidence>
<evidence type="ECO:0000256" key="2">
    <source>
        <dbReference type="ARBA" id="ARBA00006464"/>
    </source>
</evidence>
<dbReference type="GO" id="GO:0016020">
    <property type="term" value="C:membrane"/>
    <property type="evidence" value="ECO:0007669"/>
    <property type="project" value="UniProtKB-SubCell"/>
</dbReference>
<dbReference type="Pfam" id="PF02397">
    <property type="entry name" value="Bac_transf"/>
    <property type="match status" value="1"/>
</dbReference>
<dbReference type="PANTHER" id="PTHR30576:SF10">
    <property type="entry name" value="SLL5057 PROTEIN"/>
    <property type="match status" value="1"/>
</dbReference>
<sequence length="464" mass="53602">MATRERQIRLLLNQWVDACLFGLSFWLAYALRTHPTVCEWLDLPPFPVPFDAFLWVYLLLIPAGPLTLEASGFYRRPVLGPRWQSTLCLLRGIALLCMGLTLLLFFTQLVTPRWMVVWFGVIAFGLVYARQETLRWLYRRRLTQPQFRHRVALVGVPSELQRLRQQVESHPDEGMDVVAELDLTREDPGKITDVLHEHSVNGVLISAEHTHFEQVQRVIRACETEGVEAWLLAEFFRTEISRTTLDDFYGRPVLVFRATPDKPVQLMLKRVVDVVGSVVLLVVLAIPMLVVALLIRLTSPGPVLFRQQRAGLNGRPFTMYKFRTMVTNAEQLKHELEQLNEMSGPVFKITNDPRVTPIGRFLRRYSIDELPQLINVLRGEMSLVGPRPLPVDEVARFDDVSHRRRLSVKPGLTCLWQISGRSELRDFKEWVRLDLEYIDHWSLWLDFKILLRTIPVVLTAKGAK</sequence>
<evidence type="ECO:0000256" key="7">
    <source>
        <dbReference type="SAM" id="Phobius"/>
    </source>
</evidence>
<evidence type="ECO:0000256" key="3">
    <source>
        <dbReference type="ARBA" id="ARBA00022679"/>
    </source>
</evidence>
<keyword evidence="5 7" id="KW-1133">Transmembrane helix</keyword>
<dbReference type="RefSeq" id="WP_165105735.1">
    <property type="nucleotide sequence ID" value="NZ_JAAKYA010000014.1"/>
</dbReference>
<dbReference type="InterPro" id="IPR003362">
    <property type="entry name" value="Bact_transf"/>
</dbReference>
<evidence type="ECO:0000259" key="8">
    <source>
        <dbReference type="Pfam" id="PF02397"/>
    </source>
</evidence>
<feature type="domain" description="Bacterial sugar transferase" evidence="8">
    <location>
        <begin position="269"/>
        <end position="458"/>
    </location>
</feature>
<feature type="transmembrane region" description="Helical" evidence="7">
    <location>
        <begin position="12"/>
        <end position="32"/>
    </location>
</feature>
<feature type="transmembrane region" description="Helical" evidence="7">
    <location>
        <begin position="271"/>
        <end position="295"/>
    </location>
</feature>
<organism evidence="9 10">
    <name type="scientific">Limisphaera ngatamarikiensis</name>
    <dbReference type="NCBI Taxonomy" id="1324935"/>
    <lineage>
        <taxon>Bacteria</taxon>
        <taxon>Pseudomonadati</taxon>
        <taxon>Verrucomicrobiota</taxon>
        <taxon>Verrucomicrobiia</taxon>
        <taxon>Limisphaerales</taxon>
        <taxon>Limisphaeraceae</taxon>
        <taxon>Limisphaera</taxon>
    </lineage>
</organism>
<keyword evidence="4 7" id="KW-0812">Transmembrane</keyword>
<dbReference type="Proteomes" id="UP000477311">
    <property type="component" value="Unassembled WGS sequence"/>
</dbReference>
<reference evidence="9 10" key="1">
    <citation type="submission" date="2020-02" db="EMBL/GenBank/DDBJ databases">
        <title>Draft genome sequence of Limisphaera ngatamarikiensis NGM72.4T, a thermophilic Verrucomicrobia grouped in subdivision 3.</title>
        <authorList>
            <person name="Carere C.R."/>
            <person name="Steen J."/>
            <person name="Hugenholtz P."/>
            <person name="Stott M.B."/>
        </authorList>
    </citation>
    <scope>NUCLEOTIDE SEQUENCE [LARGE SCALE GENOMIC DNA]</scope>
    <source>
        <strain evidence="9 10">NGM72.4</strain>
    </source>
</reference>
<feature type="transmembrane region" description="Helical" evidence="7">
    <location>
        <begin position="112"/>
        <end position="129"/>
    </location>
</feature>